<dbReference type="RefSeq" id="WP_184265639.1">
    <property type="nucleotide sequence ID" value="NZ_JACIIX010000018.1"/>
</dbReference>
<dbReference type="AlphaFoldDB" id="A0A7W9ZJ77"/>
<gene>
    <name evidence="1" type="ORF">FHS48_003614</name>
</gene>
<dbReference type="EMBL" id="JACIIX010000018">
    <property type="protein sequence ID" value="MBB6212165.1"/>
    <property type="molecule type" value="Genomic_DNA"/>
</dbReference>
<keyword evidence="2" id="KW-1185">Reference proteome</keyword>
<dbReference type="Proteomes" id="UP000544872">
    <property type="component" value="Unassembled WGS sequence"/>
</dbReference>
<evidence type="ECO:0000313" key="2">
    <source>
        <dbReference type="Proteomes" id="UP000544872"/>
    </source>
</evidence>
<accession>A0A7W9ZJ77</accession>
<protein>
    <submittedName>
        <fullName evidence="1">Uncharacterized protein</fullName>
    </submittedName>
</protein>
<organism evidence="1 2">
    <name type="scientific">Novispirillum itersonii</name>
    <name type="common">Aquaspirillum itersonii</name>
    <dbReference type="NCBI Taxonomy" id="189"/>
    <lineage>
        <taxon>Bacteria</taxon>
        <taxon>Pseudomonadati</taxon>
        <taxon>Pseudomonadota</taxon>
        <taxon>Alphaproteobacteria</taxon>
        <taxon>Rhodospirillales</taxon>
        <taxon>Novispirillaceae</taxon>
        <taxon>Novispirillum</taxon>
    </lineage>
</organism>
<reference evidence="1 2" key="1">
    <citation type="submission" date="2020-08" db="EMBL/GenBank/DDBJ databases">
        <title>Genomic Encyclopedia of Type Strains, Phase IV (KMG-IV): sequencing the most valuable type-strain genomes for metagenomic binning, comparative biology and taxonomic classification.</title>
        <authorList>
            <person name="Goeker M."/>
        </authorList>
    </citation>
    <scope>NUCLEOTIDE SEQUENCE [LARGE SCALE GENOMIC DNA]</scope>
    <source>
        <strain evidence="1 2">DSM 11590</strain>
    </source>
</reference>
<evidence type="ECO:0000313" key="1">
    <source>
        <dbReference type="EMBL" id="MBB6212165.1"/>
    </source>
</evidence>
<name>A0A7W9ZJ77_NOVIT</name>
<proteinExistence type="predicted"/>
<comment type="caution">
    <text evidence="1">The sequence shown here is derived from an EMBL/GenBank/DDBJ whole genome shotgun (WGS) entry which is preliminary data.</text>
</comment>
<sequence>MSKKPTKPAGGAVQPKDENKAAINTALKGTVLPRLREWVPALTEIPDDRLYESAMEDPAVLYACLTAFAANRALFNDVTVGIGGAPVTDDDSALKCERSVNDIIGMVVRTGCRRFAKKVLDEKIPHQAVEADDQGLIDSLRLIIRDLWASDVRTKVGEKKRTPGEDFYEAIRDHLDHDWQVPLFPYYVELPPRLIGELGKGVTTLRTPEGIRELASIGRDSLDDAKRIVGNELAREMLDTNPKAARGVSQVGKGEFDRLNACFGDVLREKRWEVFNDLERLDALKDMDNQEIAALTPFLPVVGAETLKNIKKHFKHLYQVEAFLSIGIEVLGHKEFVATFGNPGRTPAIRKITGKMSMARLDGANPQAEFSGMLADVMRAYAANPEAYCRTT</sequence>